<accession>A0A2W2CL49</accession>
<dbReference type="EMBL" id="POUB01000048">
    <property type="protein sequence ID" value="PZG00166.1"/>
    <property type="molecule type" value="Genomic_DNA"/>
</dbReference>
<evidence type="ECO:0000256" key="1">
    <source>
        <dbReference type="SAM" id="MobiDB-lite"/>
    </source>
</evidence>
<protein>
    <recommendedName>
        <fullName evidence="5">Glycosyltransferase RgtA/B/C/D-like domain-containing protein</fullName>
    </recommendedName>
</protein>
<keyword evidence="2" id="KW-1133">Transmembrane helix</keyword>
<reference evidence="3 4" key="1">
    <citation type="submission" date="2018-01" db="EMBL/GenBank/DDBJ databases">
        <title>Draft genome sequence of Salinispora sp. 13K206.</title>
        <authorList>
            <person name="Sahin N."/>
            <person name="Saygin H."/>
            <person name="Ay H."/>
        </authorList>
    </citation>
    <scope>NUCLEOTIDE SEQUENCE [LARGE SCALE GENOMIC DNA]</scope>
    <source>
        <strain evidence="3 4">13K206</strain>
    </source>
</reference>
<organism evidence="3 4">
    <name type="scientific">Micromonospora deserti</name>
    <dbReference type="NCBI Taxonomy" id="2070366"/>
    <lineage>
        <taxon>Bacteria</taxon>
        <taxon>Bacillati</taxon>
        <taxon>Actinomycetota</taxon>
        <taxon>Actinomycetes</taxon>
        <taxon>Micromonosporales</taxon>
        <taxon>Micromonosporaceae</taxon>
        <taxon>Micromonospora</taxon>
    </lineage>
</organism>
<feature type="compositionally biased region" description="Pro residues" evidence="1">
    <location>
        <begin position="11"/>
        <end position="21"/>
    </location>
</feature>
<feature type="transmembrane region" description="Helical" evidence="2">
    <location>
        <begin position="311"/>
        <end position="333"/>
    </location>
</feature>
<proteinExistence type="predicted"/>
<sequence>MHDDTVVLPAARPPQNIPLPTRPRRRPDVYQVLAAVLVLWSIGVAVQHTWTIDFLLHVATVQALARDLLTPPDPMTGTGSGSPYYSPLTWLLAAAVRVTGLSPTALFGGLAVANMVLLLVAFRRFCGWFTTSPAGAALALVATLFLWGLRPVVWSGFLSMRSLAEVLPYPSTTAFGLMLLALDRLLRYRRDRDTVSLLWFGLLGAVITVLHSFTALNTAIGALAVLLSPGPRWRPADLLRVTGVGAGAFGLVAAWPFATVGDLFAGAPDFVTIHRQLGEGMLDPVQLSCAYGLFGLVPLVLRARRQARDPLVLIFGLAAVVVAAGFAAGQYHLLRSMPMAMLALHVAFGAFVAGAVAPVDGARPKRPASDQPGGAAEPPAPPEQVAAAPAARRGRRLLGALAVLTLLAGLAVDITPLNGFIGAVPTRLLPASLEAQTRTPSLSGPSHRYDFVRDHVPAGATVLSDRRSVDRHLNWLGYYTVNPGWPNPWIGDQEARAAARRSLLSGGTSPADRGAIASAYGADCVLITGGKVAGPDAVGGYRQVRDGRGGSLYCR</sequence>
<evidence type="ECO:0000313" key="4">
    <source>
        <dbReference type="Proteomes" id="UP000248749"/>
    </source>
</evidence>
<comment type="caution">
    <text evidence="3">The sequence shown here is derived from an EMBL/GenBank/DDBJ whole genome shotgun (WGS) entry which is preliminary data.</text>
</comment>
<feature type="transmembrane region" description="Helical" evidence="2">
    <location>
        <begin position="29"/>
        <end position="50"/>
    </location>
</feature>
<evidence type="ECO:0000256" key="2">
    <source>
        <dbReference type="SAM" id="Phobius"/>
    </source>
</evidence>
<dbReference type="OrthoDB" id="3482172at2"/>
<feature type="transmembrane region" description="Helical" evidence="2">
    <location>
        <begin position="397"/>
        <end position="417"/>
    </location>
</feature>
<dbReference type="Proteomes" id="UP000248749">
    <property type="component" value="Unassembled WGS sequence"/>
</dbReference>
<feature type="transmembrane region" description="Helical" evidence="2">
    <location>
        <begin position="90"/>
        <end position="113"/>
    </location>
</feature>
<feature type="transmembrane region" description="Helical" evidence="2">
    <location>
        <begin position="339"/>
        <end position="359"/>
    </location>
</feature>
<keyword evidence="2" id="KW-0812">Transmembrane</keyword>
<dbReference type="RefSeq" id="WP_111133966.1">
    <property type="nucleotide sequence ID" value="NZ_POUB01000048.1"/>
</dbReference>
<feature type="transmembrane region" description="Helical" evidence="2">
    <location>
        <begin position="198"/>
        <end position="226"/>
    </location>
</feature>
<gene>
    <name evidence="3" type="ORF">C1I99_10165</name>
</gene>
<keyword evidence="4" id="KW-1185">Reference proteome</keyword>
<keyword evidence="2" id="KW-0472">Membrane</keyword>
<feature type="region of interest" description="Disordered" evidence="1">
    <location>
        <begin position="362"/>
        <end position="388"/>
    </location>
</feature>
<evidence type="ECO:0000313" key="3">
    <source>
        <dbReference type="EMBL" id="PZG00166.1"/>
    </source>
</evidence>
<name>A0A2W2CL49_9ACTN</name>
<dbReference type="AlphaFoldDB" id="A0A2W2CL49"/>
<evidence type="ECO:0008006" key="5">
    <source>
        <dbReference type="Google" id="ProtNLM"/>
    </source>
</evidence>
<feature type="compositionally biased region" description="Low complexity" evidence="1">
    <location>
        <begin position="371"/>
        <end position="388"/>
    </location>
</feature>
<feature type="transmembrane region" description="Helical" evidence="2">
    <location>
        <begin position="125"/>
        <end position="147"/>
    </location>
</feature>
<feature type="region of interest" description="Disordered" evidence="1">
    <location>
        <begin position="1"/>
        <end position="21"/>
    </location>
</feature>
<feature type="transmembrane region" description="Helical" evidence="2">
    <location>
        <begin position="167"/>
        <end position="186"/>
    </location>
</feature>
<feature type="transmembrane region" description="Helical" evidence="2">
    <location>
        <begin position="238"/>
        <end position="258"/>
    </location>
</feature>